<evidence type="ECO:0000256" key="4">
    <source>
        <dbReference type="ARBA" id="ARBA00022801"/>
    </source>
</evidence>
<dbReference type="NCBIfam" id="TIGR02227">
    <property type="entry name" value="sigpep_I_bact"/>
    <property type="match status" value="1"/>
</dbReference>
<dbReference type="CDD" id="cd06530">
    <property type="entry name" value="S26_SPase_I"/>
    <property type="match status" value="1"/>
</dbReference>
<dbReference type="InterPro" id="IPR019533">
    <property type="entry name" value="Peptidase_S26"/>
</dbReference>
<organism evidence="11 12">
    <name type="scientific">Aquatica leii</name>
    <dbReference type="NCBI Taxonomy" id="1421715"/>
    <lineage>
        <taxon>Eukaryota</taxon>
        <taxon>Metazoa</taxon>
        <taxon>Ecdysozoa</taxon>
        <taxon>Arthropoda</taxon>
        <taxon>Hexapoda</taxon>
        <taxon>Insecta</taxon>
        <taxon>Pterygota</taxon>
        <taxon>Neoptera</taxon>
        <taxon>Endopterygota</taxon>
        <taxon>Coleoptera</taxon>
        <taxon>Polyphaga</taxon>
        <taxon>Elateriformia</taxon>
        <taxon>Elateroidea</taxon>
        <taxon>Lampyridae</taxon>
        <taxon>Luciolinae</taxon>
        <taxon>Aquatica</taxon>
    </lineage>
</organism>
<dbReference type="EMBL" id="JARPUR010000001">
    <property type="protein sequence ID" value="KAK4886468.1"/>
    <property type="molecule type" value="Genomic_DNA"/>
</dbReference>
<dbReference type="PANTHER" id="PTHR12383">
    <property type="entry name" value="PROTEASE FAMILY S26 MITOCHONDRIAL INNER MEMBRANE PROTEASE-RELATED"/>
    <property type="match status" value="1"/>
</dbReference>
<feature type="domain" description="Peptidase S26" evidence="10">
    <location>
        <begin position="15"/>
        <end position="94"/>
    </location>
</feature>
<dbReference type="InterPro" id="IPR052064">
    <property type="entry name" value="Mito_IMP1_subunit"/>
</dbReference>
<reference evidence="12" key="1">
    <citation type="submission" date="2023-01" db="EMBL/GenBank/DDBJ databases">
        <title>Key to firefly adult light organ development and bioluminescence: homeobox transcription factors regulate luciferase expression and transportation to peroxisome.</title>
        <authorList>
            <person name="Fu X."/>
        </authorList>
    </citation>
    <scope>NUCLEOTIDE SEQUENCE [LARGE SCALE GENOMIC DNA]</scope>
</reference>
<comment type="caution">
    <text evidence="11">The sequence shown here is derived from an EMBL/GenBank/DDBJ whole genome shotgun (WGS) entry which is preliminary data.</text>
</comment>
<comment type="similarity">
    <text evidence="7">Belongs to the peptidase S26 family. IMP1 subfamily.</text>
</comment>
<keyword evidence="4 9" id="KW-0378">Hydrolase</keyword>
<feature type="active site" evidence="8">
    <location>
        <position position="39"/>
    </location>
</feature>
<evidence type="ECO:0000256" key="9">
    <source>
        <dbReference type="RuleBase" id="RU362041"/>
    </source>
</evidence>
<feature type="active site" evidence="8">
    <location>
        <position position="82"/>
    </location>
</feature>
<dbReference type="GO" id="GO:0004252">
    <property type="term" value="F:serine-type endopeptidase activity"/>
    <property type="evidence" value="ECO:0007669"/>
    <property type="project" value="InterPro"/>
</dbReference>
<keyword evidence="3 9" id="KW-0999">Mitochondrion inner membrane</keyword>
<evidence type="ECO:0000256" key="8">
    <source>
        <dbReference type="PIRSR" id="PIRSR600223-1"/>
    </source>
</evidence>
<dbReference type="AlphaFoldDB" id="A0AAN7SRC6"/>
<comment type="subunit">
    <text evidence="2">Heterodimer of 2 subunits, IMMPL1 and IMMPL2.</text>
</comment>
<dbReference type="GO" id="GO:0006465">
    <property type="term" value="P:signal peptide processing"/>
    <property type="evidence" value="ECO:0007669"/>
    <property type="project" value="InterPro"/>
</dbReference>
<evidence type="ECO:0000313" key="12">
    <source>
        <dbReference type="Proteomes" id="UP001353858"/>
    </source>
</evidence>
<dbReference type="EC" id="3.4.21.-" evidence="9"/>
<dbReference type="Proteomes" id="UP001353858">
    <property type="component" value="Unassembled WGS sequence"/>
</dbReference>
<evidence type="ECO:0000256" key="3">
    <source>
        <dbReference type="ARBA" id="ARBA00022792"/>
    </source>
</evidence>
<evidence type="ECO:0000256" key="1">
    <source>
        <dbReference type="ARBA" id="ARBA00004273"/>
    </source>
</evidence>
<gene>
    <name evidence="11" type="ORF">RN001_002739</name>
</gene>
<keyword evidence="5 9" id="KW-0496">Mitochondrion</keyword>
<evidence type="ECO:0000256" key="7">
    <source>
        <dbReference type="ARBA" id="ARBA00038445"/>
    </source>
</evidence>
<evidence type="ECO:0000256" key="6">
    <source>
        <dbReference type="ARBA" id="ARBA00023136"/>
    </source>
</evidence>
<dbReference type="Gene3D" id="2.10.109.10">
    <property type="entry name" value="Umud Fragment, subunit A"/>
    <property type="match status" value="1"/>
</dbReference>
<protein>
    <recommendedName>
        <fullName evidence="9">Mitochondrial inner membrane protease subunit</fullName>
        <ecNumber evidence="9">3.4.21.-</ecNumber>
    </recommendedName>
</protein>
<dbReference type="SUPFAM" id="SSF51306">
    <property type="entry name" value="LexA/Signal peptidase"/>
    <property type="match status" value="1"/>
</dbReference>
<dbReference type="InterPro" id="IPR000223">
    <property type="entry name" value="Pept_S26A_signal_pept_1"/>
</dbReference>
<name>A0AAN7SRC6_9COLE</name>
<accession>A0AAN7SRC6</accession>
<evidence type="ECO:0000259" key="10">
    <source>
        <dbReference type="Pfam" id="PF10502"/>
    </source>
</evidence>
<keyword evidence="6" id="KW-0472">Membrane</keyword>
<evidence type="ECO:0000256" key="2">
    <source>
        <dbReference type="ARBA" id="ARBA00011805"/>
    </source>
</evidence>
<dbReference type="InterPro" id="IPR036286">
    <property type="entry name" value="LexA/Signal_pep-like_sf"/>
</dbReference>
<dbReference type="PANTHER" id="PTHR12383:SF16">
    <property type="entry name" value="MITOCHONDRIAL INNER MEMBRANE PROTEASE SUBUNIT 1"/>
    <property type="match status" value="1"/>
</dbReference>
<keyword evidence="12" id="KW-1185">Reference proteome</keyword>
<evidence type="ECO:0000313" key="11">
    <source>
        <dbReference type="EMBL" id="KAK4886468.1"/>
    </source>
</evidence>
<evidence type="ECO:0000256" key="5">
    <source>
        <dbReference type="ARBA" id="ARBA00023128"/>
    </source>
</evidence>
<dbReference type="GO" id="GO:0042720">
    <property type="term" value="C:mitochondrial inner membrane peptidase complex"/>
    <property type="evidence" value="ECO:0007669"/>
    <property type="project" value="TreeGrafter"/>
</dbReference>
<sequence length="147" mass="16855">MQVFIKKTLKTLGYVIQYGCIAHCVFKYLGDIVVCSGDSMEPTVYSNDVVIIEHISPRCKNIENGDVVIAKCPTNPKQYVCKRVIGLPGDRVKTTFDISHVVPRGHVWLEGDNKDNSSDSRVHNNQLILLFWFSFLHKRHRMRLQSH</sequence>
<dbReference type="GO" id="GO:0006627">
    <property type="term" value="P:protein processing involved in protein targeting to mitochondrion"/>
    <property type="evidence" value="ECO:0007669"/>
    <property type="project" value="TreeGrafter"/>
</dbReference>
<comment type="subcellular location">
    <subcellularLocation>
        <location evidence="1 9">Mitochondrion inner membrane</location>
    </subcellularLocation>
</comment>
<keyword evidence="9" id="KW-0645">Protease</keyword>
<dbReference type="Pfam" id="PF10502">
    <property type="entry name" value="Peptidase_S26"/>
    <property type="match status" value="1"/>
</dbReference>
<proteinExistence type="inferred from homology"/>
<dbReference type="PRINTS" id="PR00727">
    <property type="entry name" value="LEADERPTASE"/>
</dbReference>